<organism evidence="1 2">
    <name type="scientific">Polyporus arcularius HHB13444</name>
    <dbReference type="NCBI Taxonomy" id="1314778"/>
    <lineage>
        <taxon>Eukaryota</taxon>
        <taxon>Fungi</taxon>
        <taxon>Dikarya</taxon>
        <taxon>Basidiomycota</taxon>
        <taxon>Agaricomycotina</taxon>
        <taxon>Agaricomycetes</taxon>
        <taxon>Polyporales</taxon>
        <taxon>Polyporaceae</taxon>
        <taxon>Polyporus</taxon>
    </lineage>
</organism>
<dbReference type="GO" id="GO:0003995">
    <property type="term" value="F:acyl-CoA dehydrogenase activity"/>
    <property type="evidence" value="ECO:0007669"/>
    <property type="project" value="TreeGrafter"/>
</dbReference>
<dbReference type="PANTHER" id="PTHR42707">
    <property type="entry name" value="ACYL-COA DEHYDROGENASE"/>
    <property type="match status" value="1"/>
</dbReference>
<dbReference type="Proteomes" id="UP000308197">
    <property type="component" value="Unassembled WGS sequence"/>
</dbReference>
<dbReference type="InterPro" id="IPR009100">
    <property type="entry name" value="AcylCoA_DH/oxidase_NM_dom_sf"/>
</dbReference>
<reference evidence="1 2" key="1">
    <citation type="journal article" date="2019" name="Nat. Ecol. Evol.">
        <title>Megaphylogeny resolves global patterns of mushroom evolution.</title>
        <authorList>
            <person name="Varga T."/>
            <person name="Krizsan K."/>
            <person name="Foldi C."/>
            <person name="Dima B."/>
            <person name="Sanchez-Garcia M."/>
            <person name="Sanchez-Ramirez S."/>
            <person name="Szollosi G.J."/>
            <person name="Szarkandi J.G."/>
            <person name="Papp V."/>
            <person name="Albert L."/>
            <person name="Andreopoulos W."/>
            <person name="Angelini C."/>
            <person name="Antonin V."/>
            <person name="Barry K.W."/>
            <person name="Bougher N.L."/>
            <person name="Buchanan P."/>
            <person name="Buyck B."/>
            <person name="Bense V."/>
            <person name="Catcheside P."/>
            <person name="Chovatia M."/>
            <person name="Cooper J."/>
            <person name="Damon W."/>
            <person name="Desjardin D."/>
            <person name="Finy P."/>
            <person name="Geml J."/>
            <person name="Haridas S."/>
            <person name="Hughes K."/>
            <person name="Justo A."/>
            <person name="Karasinski D."/>
            <person name="Kautmanova I."/>
            <person name="Kiss B."/>
            <person name="Kocsube S."/>
            <person name="Kotiranta H."/>
            <person name="LaButti K.M."/>
            <person name="Lechner B.E."/>
            <person name="Liimatainen K."/>
            <person name="Lipzen A."/>
            <person name="Lukacs Z."/>
            <person name="Mihaltcheva S."/>
            <person name="Morgado L.N."/>
            <person name="Niskanen T."/>
            <person name="Noordeloos M.E."/>
            <person name="Ohm R.A."/>
            <person name="Ortiz-Santana B."/>
            <person name="Ovrebo C."/>
            <person name="Racz N."/>
            <person name="Riley R."/>
            <person name="Savchenko A."/>
            <person name="Shiryaev A."/>
            <person name="Soop K."/>
            <person name="Spirin V."/>
            <person name="Szebenyi C."/>
            <person name="Tomsovsky M."/>
            <person name="Tulloss R.E."/>
            <person name="Uehling J."/>
            <person name="Grigoriev I.V."/>
            <person name="Vagvolgyi C."/>
            <person name="Papp T."/>
            <person name="Martin F.M."/>
            <person name="Miettinen O."/>
            <person name="Hibbett D.S."/>
            <person name="Nagy L.G."/>
        </authorList>
    </citation>
    <scope>NUCLEOTIDE SEQUENCE [LARGE SCALE GENOMIC DNA]</scope>
    <source>
        <strain evidence="1 2">HHB13444</strain>
    </source>
</reference>
<dbReference type="InterPro" id="IPR052904">
    <property type="entry name" value="Acyl-CoA_dehydrogenase-like"/>
</dbReference>
<gene>
    <name evidence="1" type="ORF">K466DRAFT_570415</name>
</gene>
<proteinExistence type="predicted"/>
<dbReference type="SUPFAM" id="SSF56645">
    <property type="entry name" value="Acyl-CoA dehydrogenase NM domain-like"/>
    <property type="match status" value="1"/>
</dbReference>
<dbReference type="PANTHER" id="PTHR42707:SF2">
    <property type="entry name" value="ACD11 DEHYDROGENASE"/>
    <property type="match status" value="1"/>
</dbReference>
<sequence length="212" mass="23396">MRIEAGFQPKPFLDQHPYRDDLVLPSLLGRILPATPASGMSLSRPATLTQYNVFGQRVDRLHTSEGWRELKDFAVREGYTAIAYERKCEEHSRTSPLARTMVMTGDCHVIMYAMGPTARVARPTSRPPISSAGTWFSGAAEGNVAVAVARTGGISQSTRSLSLFLVPLRMGPYPTPLWDGVFLHRLKNKIGTHVVPIAELELRGTRAWLLGP</sequence>
<accession>A0A5C3NQ32</accession>
<dbReference type="AlphaFoldDB" id="A0A5C3NQ32"/>
<dbReference type="STRING" id="1314778.A0A5C3NQ32"/>
<protein>
    <submittedName>
        <fullName evidence="1">Uncharacterized protein</fullName>
    </submittedName>
</protein>
<evidence type="ECO:0000313" key="2">
    <source>
        <dbReference type="Proteomes" id="UP000308197"/>
    </source>
</evidence>
<dbReference type="EMBL" id="ML212151">
    <property type="protein sequence ID" value="TFK79142.1"/>
    <property type="molecule type" value="Genomic_DNA"/>
</dbReference>
<dbReference type="Gene3D" id="2.40.110.20">
    <property type="match status" value="1"/>
</dbReference>
<evidence type="ECO:0000313" key="1">
    <source>
        <dbReference type="EMBL" id="TFK79142.1"/>
    </source>
</evidence>
<name>A0A5C3NQ32_9APHY</name>
<dbReference type="InParanoid" id="A0A5C3NQ32"/>
<keyword evidence="2" id="KW-1185">Reference proteome</keyword>